<comment type="caution">
    <text evidence="3">The sequence shown here is derived from an EMBL/GenBank/DDBJ whole genome shotgun (WGS) entry which is preliminary data.</text>
</comment>
<evidence type="ECO:0000256" key="1">
    <source>
        <dbReference type="SAM" id="MobiDB-lite"/>
    </source>
</evidence>
<feature type="transmembrane region" description="Helical" evidence="2">
    <location>
        <begin position="337"/>
        <end position="359"/>
    </location>
</feature>
<evidence type="ECO:0000313" key="3">
    <source>
        <dbReference type="EMBL" id="KAJ8944923.1"/>
    </source>
</evidence>
<feature type="compositionally biased region" description="Low complexity" evidence="1">
    <location>
        <begin position="239"/>
        <end position="250"/>
    </location>
</feature>
<feature type="compositionally biased region" description="Basic and acidic residues" evidence="1">
    <location>
        <begin position="256"/>
        <end position="265"/>
    </location>
</feature>
<keyword evidence="4" id="KW-1185">Reference proteome</keyword>
<evidence type="ECO:0008006" key="5">
    <source>
        <dbReference type="Google" id="ProtNLM"/>
    </source>
</evidence>
<feature type="transmembrane region" description="Helical" evidence="2">
    <location>
        <begin position="366"/>
        <end position="388"/>
    </location>
</feature>
<organism evidence="3 4">
    <name type="scientific">Aromia moschata</name>
    <dbReference type="NCBI Taxonomy" id="1265417"/>
    <lineage>
        <taxon>Eukaryota</taxon>
        <taxon>Metazoa</taxon>
        <taxon>Ecdysozoa</taxon>
        <taxon>Arthropoda</taxon>
        <taxon>Hexapoda</taxon>
        <taxon>Insecta</taxon>
        <taxon>Pterygota</taxon>
        <taxon>Neoptera</taxon>
        <taxon>Endopterygota</taxon>
        <taxon>Coleoptera</taxon>
        <taxon>Polyphaga</taxon>
        <taxon>Cucujiformia</taxon>
        <taxon>Chrysomeloidea</taxon>
        <taxon>Cerambycidae</taxon>
        <taxon>Cerambycinae</taxon>
        <taxon>Callichromatini</taxon>
        <taxon>Aromia</taxon>
    </lineage>
</organism>
<feature type="transmembrane region" description="Helical" evidence="2">
    <location>
        <begin position="400"/>
        <end position="423"/>
    </location>
</feature>
<dbReference type="Proteomes" id="UP001162162">
    <property type="component" value="Unassembled WGS sequence"/>
</dbReference>
<dbReference type="EMBL" id="JAPWTK010000233">
    <property type="protein sequence ID" value="KAJ8944923.1"/>
    <property type="molecule type" value="Genomic_DNA"/>
</dbReference>
<gene>
    <name evidence="3" type="ORF">NQ318_013071</name>
</gene>
<evidence type="ECO:0000313" key="4">
    <source>
        <dbReference type="Proteomes" id="UP001162162"/>
    </source>
</evidence>
<keyword evidence="2" id="KW-0812">Transmembrane</keyword>
<reference evidence="3" key="1">
    <citation type="journal article" date="2023" name="Insect Mol. Biol.">
        <title>Genome sequencing provides insights into the evolution of gene families encoding plant cell wall-degrading enzymes in longhorned beetles.</title>
        <authorList>
            <person name="Shin N.R."/>
            <person name="Okamura Y."/>
            <person name="Kirsch R."/>
            <person name="Pauchet Y."/>
        </authorList>
    </citation>
    <scope>NUCLEOTIDE SEQUENCE</scope>
    <source>
        <strain evidence="3">AMC_N1</strain>
    </source>
</reference>
<feature type="transmembrane region" description="Helical" evidence="2">
    <location>
        <begin position="435"/>
        <end position="458"/>
    </location>
</feature>
<dbReference type="AlphaFoldDB" id="A0AAV8Y0F5"/>
<name>A0AAV8Y0F5_9CUCU</name>
<keyword evidence="2" id="KW-1133">Transmembrane helix</keyword>
<feature type="compositionally biased region" description="Polar residues" evidence="1">
    <location>
        <begin position="229"/>
        <end position="238"/>
    </location>
</feature>
<evidence type="ECO:0000256" key="2">
    <source>
        <dbReference type="SAM" id="Phobius"/>
    </source>
</evidence>
<sequence length="478" mass="53371">MATAPNYYNNPAFCQQSEFHNNGQPRALSPQGCVRYSPVGAQTVHRVLDTSSREGRTNPALDEDDVQEQEFYEEVVVDDEGFITEKSERVESKLNRNQSRRYEYIPMQQSPRKKDFSDETDAVPRVHRYSTMPEKETELSTNNGRYALVPVEVLGSMLSSRITPNSHRYEYIQDPPRQNGNRYEYIRASPPKSKCEYVQQVHPQQQQQQSQRVCNPAATQKLHELLSTPRKSPQKALTSPSSRRVASSAPSPVPKEAFRAQDKSPPKHRQTSRAHQKLNYALGTKQLARQEDKRHTAIVAPMCSSPNHSVYSETTYSGKSESWMNVNENQSATRATVAVAAVLMLLCGAVSSALCFYMISLLGRLYYLDFGIVSGFTCLILGLLGFRARAFHWLPNRNYISGYLVMSVFSLMTCVGLLVLLVLQPRPGSPLADITSGAVCGVSALSLIISAAGVVSSYCCRYPPPDNRVQHCAEGFTV</sequence>
<proteinExistence type="predicted"/>
<keyword evidence="2" id="KW-0472">Membrane</keyword>
<feature type="region of interest" description="Disordered" evidence="1">
    <location>
        <begin position="224"/>
        <end position="274"/>
    </location>
</feature>
<protein>
    <recommendedName>
        <fullName evidence="5">Sanpodo</fullName>
    </recommendedName>
</protein>
<accession>A0AAV8Y0F5</accession>